<name>A0A4R7JCT4_9ACTN</name>
<dbReference type="RefSeq" id="WP_133754678.1">
    <property type="nucleotide sequence ID" value="NZ_SOAW01000001.1"/>
</dbReference>
<dbReference type="OrthoDB" id="4119890at2"/>
<dbReference type="InterPro" id="IPR016181">
    <property type="entry name" value="Acyl_CoA_acyltransferase"/>
</dbReference>
<gene>
    <name evidence="3" type="ORF">CLV29_1937</name>
</gene>
<feature type="domain" description="N-acetyltransferase" evidence="2">
    <location>
        <begin position="82"/>
        <end position="146"/>
    </location>
</feature>
<protein>
    <recommendedName>
        <fullName evidence="2">N-acetyltransferase domain-containing protein</fullName>
    </recommendedName>
</protein>
<accession>A0A4R7JCT4</accession>
<dbReference type="GO" id="GO:0016747">
    <property type="term" value="F:acyltransferase activity, transferring groups other than amino-acyl groups"/>
    <property type="evidence" value="ECO:0007669"/>
    <property type="project" value="InterPro"/>
</dbReference>
<proteinExistence type="predicted"/>
<evidence type="ECO:0000313" key="4">
    <source>
        <dbReference type="Proteomes" id="UP000295371"/>
    </source>
</evidence>
<evidence type="ECO:0000313" key="3">
    <source>
        <dbReference type="EMBL" id="TDT34279.1"/>
    </source>
</evidence>
<dbReference type="CDD" id="cd04301">
    <property type="entry name" value="NAT_SF"/>
    <property type="match status" value="1"/>
</dbReference>
<dbReference type="Pfam" id="PF00583">
    <property type="entry name" value="Acetyltransf_1"/>
    <property type="match status" value="1"/>
</dbReference>
<evidence type="ECO:0000259" key="2">
    <source>
        <dbReference type="Pfam" id="PF00583"/>
    </source>
</evidence>
<evidence type="ECO:0000256" key="1">
    <source>
        <dbReference type="SAM" id="MobiDB-lite"/>
    </source>
</evidence>
<keyword evidence="4" id="KW-1185">Reference proteome</keyword>
<dbReference type="Proteomes" id="UP000295371">
    <property type="component" value="Unassembled WGS sequence"/>
</dbReference>
<dbReference type="SUPFAM" id="SSF55729">
    <property type="entry name" value="Acyl-CoA N-acyltransferases (Nat)"/>
    <property type="match status" value="2"/>
</dbReference>
<comment type="caution">
    <text evidence="3">The sequence shown here is derived from an EMBL/GenBank/DDBJ whole genome shotgun (WGS) entry which is preliminary data.</text>
</comment>
<reference evidence="3 4" key="1">
    <citation type="submission" date="2019-03" db="EMBL/GenBank/DDBJ databases">
        <title>Genomic Encyclopedia of Archaeal and Bacterial Type Strains, Phase II (KMG-II): from individual species to whole genera.</title>
        <authorList>
            <person name="Goeker M."/>
        </authorList>
    </citation>
    <scope>NUCLEOTIDE SEQUENCE [LARGE SCALE GENOMIC DNA]</scope>
    <source>
        <strain evidence="3 4">DSM 24323</strain>
    </source>
</reference>
<dbReference type="InterPro" id="IPR000182">
    <property type="entry name" value="GNAT_dom"/>
</dbReference>
<dbReference type="AlphaFoldDB" id="A0A4R7JCT4"/>
<feature type="region of interest" description="Disordered" evidence="1">
    <location>
        <begin position="1"/>
        <end position="22"/>
    </location>
</feature>
<dbReference type="EMBL" id="SOAW01000001">
    <property type="protein sequence ID" value="TDT34279.1"/>
    <property type="molecule type" value="Genomic_DNA"/>
</dbReference>
<organism evidence="3 4">
    <name type="scientific">Naumannella halotolerans</name>
    <dbReference type="NCBI Taxonomy" id="993414"/>
    <lineage>
        <taxon>Bacteria</taxon>
        <taxon>Bacillati</taxon>
        <taxon>Actinomycetota</taxon>
        <taxon>Actinomycetes</taxon>
        <taxon>Propionibacteriales</taxon>
        <taxon>Propionibacteriaceae</taxon>
        <taxon>Naumannella</taxon>
    </lineage>
</organism>
<dbReference type="Gene3D" id="3.40.630.30">
    <property type="match status" value="1"/>
</dbReference>
<sequence length="375" mass="41448">MDTRADDDQQAEVPGRTGSAAIPPAGYAIAELDPTDRAGLAEVVALEAAGWFEVLGTDDLAVDLDVWASNLTPTPYRERTVLIARHLTTGRIDGYVMCSLRLREDTDLLDFELQVRSECRRRGIGRALLAAAQEFGARSGRTRAMTYCTQREAAPGDPEALIPATGSGRVPADSASTRFALATGHRLEQTERHSVLDLPVDIEGLWSTLGERTAGYRFRTWTRFTPEDLLEPLAALRSQMSVDVPTGELPREREIWDAERVRRADQRVADSGSVVLFTVAERIADGELAAYTVLEQLPSRPQVAHQGDTFVLASHRGHGLGLAVKLVNHQAAVAAFDRLQRVHTWNAEENRWMLEINQSLGYRPLAVESVWARQF</sequence>